<reference evidence="2" key="1">
    <citation type="submission" date="2019-03" db="EMBL/GenBank/DDBJ databases">
        <authorList>
            <person name="Mank J."/>
            <person name="Almeida P."/>
        </authorList>
    </citation>
    <scope>NUCLEOTIDE SEQUENCE</scope>
    <source>
        <strain evidence="2">78183</strain>
    </source>
</reference>
<protein>
    <submittedName>
        <fullName evidence="2">Uncharacterized protein</fullName>
    </submittedName>
</protein>
<feature type="region of interest" description="Disordered" evidence="1">
    <location>
        <begin position="1"/>
        <end position="24"/>
    </location>
</feature>
<dbReference type="EMBL" id="CAADRP010001752">
    <property type="protein sequence ID" value="VFU51154.1"/>
    <property type="molecule type" value="Genomic_DNA"/>
</dbReference>
<evidence type="ECO:0000256" key="1">
    <source>
        <dbReference type="SAM" id="MobiDB-lite"/>
    </source>
</evidence>
<name>A0A6N2MAC5_SALVM</name>
<evidence type="ECO:0000313" key="2">
    <source>
        <dbReference type="EMBL" id="VFU51154.1"/>
    </source>
</evidence>
<sequence length="102" mass="11780">MKLFDLASTDSIPDHDDEQKVNDTSAETMRLRKWDMKNSISFISLMEKVADMILCWMLGNSILENTYYTDCKPSAITQCILGTVDIVHWESTSLLKIMVKWE</sequence>
<gene>
    <name evidence="2" type="ORF">SVIM_LOCUS344478</name>
</gene>
<accession>A0A6N2MAC5</accession>
<feature type="compositionally biased region" description="Basic and acidic residues" evidence="1">
    <location>
        <begin position="12"/>
        <end position="21"/>
    </location>
</feature>
<organism evidence="2">
    <name type="scientific">Salix viminalis</name>
    <name type="common">Common osier</name>
    <name type="synonym">Basket willow</name>
    <dbReference type="NCBI Taxonomy" id="40686"/>
    <lineage>
        <taxon>Eukaryota</taxon>
        <taxon>Viridiplantae</taxon>
        <taxon>Streptophyta</taxon>
        <taxon>Embryophyta</taxon>
        <taxon>Tracheophyta</taxon>
        <taxon>Spermatophyta</taxon>
        <taxon>Magnoliopsida</taxon>
        <taxon>eudicotyledons</taxon>
        <taxon>Gunneridae</taxon>
        <taxon>Pentapetalae</taxon>
        <taxon>rosids</taxon>
        <taxon>fabids</taxon>
        <taxon>Malpighiales</taxon>
        <taxon>Salicaceae</taxon>
        <taxon>Saliceae</taxon>
        <taxon>Salix</taxon>
    </lineage>
</organism>
<proteinExistence type="predicted"/>
<dbReference type="AlphaFoldDB" id="A0A6N2MAC5"/>